<evidence type="ECO:0000313" key="2">
    <source>
        <dbReference type="EMBL" id="TDE01933.1"/>
    </source>
</evidence>
<dbReference type="PANTHER" id="PTHR43682:SF1">
    <property type="entry name" value="LACTATE UTILIZATION PROTEIN C"/>
    <property type="match status" value="1"/>
</dbReference>
<reference evidence="2 3" key="1">
    <citation type="submission" date="2019-03" db="EMBL/GenBank/DDBJ databases">
        <title>Flavobacterium TSA-D2 sp. nov., isolated from arctic soil.</title>
        <authorList>
            <person name="Chaudhary D.K."/>
        </authorList>
    </citation>
    <scope>NUCLEOTIDE SEQUENCE [LARGE SCALE GENOMIC DNA]</scope>
    <source>
        <strain evidence="2 3">TSA-D2</strain>
    </source>
</reference>
<feature type="domain" description="LUD" evidence="1">
    <location>
        <begin position="101"/>
        <end position="193"/>
    </location>
</feature>
<sequence length="194" mass="21215">MSVRENILNAIATNQPTLVPLPVLNRTAVISYEDRYAQFKSVLESIGGKTELILNIEIVIEKIRSDKANDTFIIDTISAESIDTADTIALSAFELEKVERAYIKGTVAVAENGAVWVYESQMKNRLLPFICQHLVLVIDKNDIVATMHDAYDKINVGSEGFGAFIAGPSKTADIEQSLVIGAHGARSTTVYVVE</sequence>
<dbReference type="RefSeq" id="WP_132112528.1">
    <property type="nucleotide sequence ID" value="NZ_SMFO01000013.1"/>
</dbReference>
<proteinExistence type="predicted"/>
<dbReference type="Pfam" id="PF02589">
    <property type="entry name" value="LUD_dom"/>
    <property type="match status" value="1"/>
</dbReference>
<dbReference type="InterPro" id="IPR037171">
    <property type="entry name" value="NagB/RpiA_transferase-like"/>
</dbReference>
<name>A0A4R5CVV0_9FLAO</name>
<comment type="caution">
    <text evidence="2">The sequence shown here is derived from an EMBL/GenBank/DDBJ whole genome shotgun (WGS) entry which is preliminary data.</text>
</comment>
<dbReference type="EMBL" id="SMFO01000013">
    <property type="protein sequence ID" value="TDE01933.1"/>
    <property type="molecule type" value="Genomic_DNA"/>
</dbReference>
<dbReference type="PANTHER" id="PTHR43682">
    <property type="entry name" value="LACTATE UTILIZATION PROTEIN C"/>
    <property type="match status" value="1"/>
</dbReference>
<evidence type="ECO:0000313" key="3">
    <source>
        <dbReference type="Proteomes" id="UP000294597"/>
    </source>
</evidence>
<evidence type="ECO:0000259" key="1">
    <source>
        <dbReference type="Pfam" id="PF02589"/>
    </source>
</evidence>
<dbReference type="Proteomes" id="UP000294597">
    <property type="component" value="Unassembled WGS sequence"/>
</dbReference>
<accession>A0A4R5CVV0</accession>
<dbReference type="AlphaFoldDB" id="A0A4R5CVV0"/>
<protein>
    <recommendedName>
        <fullName evidence="1">LUD domain-containing protein</fullName>
    </recommendedName>
</protein>
<dbReference type="SUPFAM" id="SSF100950">
    <property type="entry name" value="NagB/RpiA/CoA transferase-like"/>
    <property type="match status" value="1"/>
</dbReference>
<gene>
    <name evidence="2" type="ORF">E0F98_13940</name>
</gene>
<organism evidence="2 3">
    <name type="scientific">Flavobacterium hiemivividum</name>
    <dbReference type="NCBI Taxonomy" id="2541734"/>
    <lineage>
        <taxon>Bacteria</taxon>
        <taxon>Pseudomonadati</taxon>
        <taxon>Bacteroidota</taxon>
        <taxon>Flavobacteriia</taxon>
        <taxon>Flavobacteriales</taxon>
        <taxon>Flavobacteriaceae</taxon>
        <taxon>Flavobacterium</taxon>
    </lineage>
</organism>
<dbReference type="InterPro" id="IPR024185">
    <property type="entry name" value="FTHF_cligase-like_sf"/>
</dbReference>
<dbReference type="Gene3D" id="3.40.50.10420">
    <property type="entry name" value="NagB/RpiA/CoA transferase-like"/>
    <property type="match status" value="1"/>
</dbReference>
<keyword evidence="3" id="KW-1185">Reference proteome</keyword>
<dbReference type="InterPro" id="IPR003741">
    <property type="entry name" value="LUD_dom"/>
</dbReference>